<sequence>MDNAIQIVEAQIEALQQHKAATSQEFKACVKAGKSNEADRCEIELSNVDRAVFELMKLKSKLVTAGAKGSE</sequence>
<dbReference type="RefSeq" id="WP_002694165.1">
    <property type="nucleotide sequence ID" value="NZ_AAWS01000004.1"/>
</dbReference>
<reference evidence="1 2" key="1">
    <citation type="submission" date="2007-01" db="EMBL/GenBank/DDBJ databases">
        <authorList>
            <person name="Haygood M."/>
            <person name="Podell S."/>
            <person name="Anderson C."/>
            <person name="Hopkinson B."/>
            <person name="Roe K."/>
            <person name="Barbeau K."/>
            <person name="Gaasterland T."/>
            <person name="Ferriera S."/>
            <person name="Johnson J."/>
            <person name="Kravitz S."/>
            <person name="Beeson K."/>
            <person name="Sutton G."/>
            <person name="Rogers Y.-H."/>
            <person name="Friedman R."/>
            <person name="Frazier M."/>
            <person name="Venter J.C."/>
        </authorList>
    </citation>
    <scope>NUCLEOTIDE SEQUENCE [LARGE SCALE GENOMIC DNA]</scope>
    <source>
        <strain evidence="1 2">ATCC 23134</strain>
    </source>
</reference>
<gene>
    <name evidence="1" type="ORF">M23134_07426</name>
</gene>
<protein>
    <submittedName>
        <fullName evidence="1">Uncharacterized protein</fullName>
    </submittedName>
</protein>
<keyword evidence="2" id="KW-1185">Reference proteome</keyword>
<organism evidence="1 2">
    <name type="scientific">Microscilla marina ATCC 23134</name>
    <dbReference type="NCBI Taxonomy" id="313606"/>
    <lineage>
        <taxon>Bacteria</taxon>
        <taxon>Pseudomonadati</taxon>
        <taxon>Bacteroidota</taxon>
        <taxon>Cytophagia</taxon>
        <taxon>Cytophagales</taxon>
        <taxon>Microscillaceae</taxon>
        <taxon>Microscilla</taxon>
    </lineage>
</organism>
<comment type="caution">
    <text evidence="1">The sequence shown here is derived from an EMBL/GenBank/DDBJ whole genome shotgun (WGS) entry which is preliminary data.</text>
</comment>
<evidence type="ECO:0000313" key="2">
    <source>
        <dbReference type="Proteomes" id="UP000004095"/>
    </source>
</evidence>
<accession>A1ZER7</accession>
<dbReference type="AlphaFoldDB" id="A1ZER7"/>
<dbReference type="EMBL" id="AAWS01000004">
    <property type="protein sequence ID" value="EAY31019.1"/>
    <property type="molecule type" value="Genomic_DNA"/>
</dbReference>
<proteinExistence type="predicted"/>
<name>A1ZER7_MICM2</name>
<evidence type="ECO:0000313" key="1">
    <source>
        <dbReference type="EMBL" id="EAY31019.1"/>
    </source>
</evidence>
<dbReference type="Proteomes" id="UP000004095">
    <property type="component" value="Unassembled WGS sequence"/>
</dbReference>